<sequence>MASRHHHLSLAPGSVFSGGFWWFRALFRLVFAAGVFVLFVCWCCSWAWLGSARVLFG</sequence>
<protein>
    <submittedName>
        <fullName evidence="2">Uncharacterized protein</fullName>
    </submittedName>
</protein>
<accession>A0A392VPI4</accession>
<dbReference type="AlphaFoldDB" id="A0A392VPI4"/>
<comment type="caution">
    <text evidence="2">The sequence shown here is derived from an EMBL/GenBank/DDBJ whole genome shotgun (WGS) entry which is preliminary data.</text>
</comment>
<proteinExistence type="predicted"/>
<evidence type="ECO:0000256" key="1">
    <source>
        <dbReference type="SAM" id="Phobius"/>
    </source>
</evidence>
<dbReference type="Proteomes" id="UP000265520">
    <property type="component" value="Unassembled WGS sequence"/>
</dbReference>
<evidence type="ECO:0000313" key="3">
    <source>
        <dbReference type="Proteomes" id="UP000265520"/>
    </source>
</evidence>
<name>A0A392VPI4_9FABA</name>
<keyword evidence="1" id="KW-1133">Transmembrane helix</keyword>
<evidence type="ECO:0000313" key="2">
    <source>
        <dbReference type="EMBL" id="MCI90318.1"/>
    </source>
</evidence>
<keyword evidence="1" id="KW-0472">Membrane</keyword>
<feature type="transmembrane region" description="Helical" evidence="1">
    <location>
        <begin position="25"/>
        <end position="49"/>
    </location>
</feature>
<dbReference type="EMBL" id="LXQA011241227">
    <property type="protein sequence ID" value="MCI90318.1"/>
    <property type="molecule type" value="Genomic_DNA"/>
</dbReference>
<organism evidence="2 3">
    <name type="scientific">Trifolium medium</name>
    <dbReference type="NCBI Taxonomy" id="97028"/>
    <lineage>
        <taxon>Eukaryota</taxon>
        <taxon>Viridiplantae</taxon>
        <taxon>Streptophyta</taxon>
        <taxon>Embryophyta</taxon>
        <taxon>Tracheophyta</taxon>
        <taxon>Spermatophyta</taxon>
        <taxon>Magnoliopsida</taxon>
        <taxon>eudicotyledons</taxon>
        <taxon>Gunneridae</taxon>
        <taxon>Pentapetalae</taxon>
        <taxon>rosids</taxon>
        <taxon>fabids</taxon>
        <taxon>Fabales</taxon>
        <taxon>Fabaceae</taxon>
        <taxon>Papilionoideae</taxon>
        <taxon>50 kb inversion clade</taxon>
        <taxon>NPAAA clade</taxon>
        <taxon>Hologalegina</taxon>
        <taxon>IRL clade</taxon>
        <taxon>Trifolieae</taxon>
        <taxon>Trifolium</taxon>
    </lineage>
</organism>
<keyword evidence="1" id="KW-0812">Transmembrane</keyword>
<reference evidence="2 3" key="1">
    <citation type="journal article" date="2018" name="Front. Plant Sci.">
        <title>Red Clover (Trifolium pratense) and Zigzag Clover (T. medium) - A Picture of Genomic Similarities and Differences.</title>
        <authorList>
            <person name="Dluhosova J."/>
            <person name="Istvanek J."/>
            <person name="Nedelnik J."/>
            <person name="Repkova J."/>
        </authorList>
    </citation>
    <scope>NUCLEOTIDE SEQUENCE [LARGE SCALE GENOMIC DNA]</scope>
    <source>
        <strain evidence="3">cv. 10/8</strain>
        <tissue evidence="2">Leaf</tissue>
    </source>
</reference>
<feature type="non-terminal residue" evidence="2">
    <location>
        <position position="57"/>
    </location>
</feature>
<keyword evidence="3" id="KW-1185">Reference proteome</keyword>